<accession>A0A6A6S270</accession>
<sequence length="424" mass="46584">MTSSPPPGVFVPVPTFFKPSTTSTIQAAIDVETQVAHSIHLARNGVRGLVLLGSTGEAIHMSRQERFDMVSGVRKGLTAAGIADYPIMAGVLINSVDEVLEWLEDFHTAGAQWGLVLAPGYFGAAASQENIREWYTIVADRSPIPILIYNYPGVTNNIIVTPETYRILAQHPNIVGCKMSHGNVSYHVQVSLDPEINHTKFKVYSGFGQQLGPIVLFDAAGVIDGLAAIYPKTVSYLYKLAEKRPIDDATLKKIKELQYTVSTAEEFVVAGGIIGIKEAVQRVLGLGTLEGGRLPLKGRLPDGTWEKWAKAKYACKKPSPRIRNQTDVVIPTSWCEKWVGEVGAVVYSLKWHQPVKQQLYNLTLNFVLHSNTQLIRYTHILTIAPLDDTTAATRFDSFNVYRTSYKSIGDHKIDVGIAATSHSP</sequence>
<protein>
    <submittedName>
        <fullName evidence="3">Aldolase</fullName>
    </submittedName>
</protein>
<dbReference type="InterPro" id="IPR020624">
    <property type="entry name" value="Schiff_base-form_aldolases_CS"/>
</dbReference>
<dbReference type="PANTHER" id="PTHR12128">
    <property type="entry name" value="DIHYDRODIPICOLINATE SYNTHASE"/>
    <property type="match status" value="1"/>
</dbReference>
<reference evidence="3" key="1">
    <citation type="journal article" date="2020" name="Stud. Mycol.">
        <title>101 Dothideomycetes genomes: a test case for predicting lifestyles and emergence of pathogens.</title>
        <authorList>
            <person name="Haridas S."/>
            <person name="Albert R."/>
            <person name="Binder M."/>
            <person name="Bloem J."/>
            <person name="Labutti K."/>
            <person name="Salamov A."/>
            <person name="Andreopoulos B."/>
            <person name="Baker S."/>
            <person name="Barry K."/>
            <person name="Bills G."/>
            <person name="Bluhm B."/>
            <person name="Cannon C."/>
            <person name="Castanera R."/>
            <person name="Culley D."/>
            <person name="Daum C."/>
            <person name="Ezra D."/>
            <person name="Gonzalez J."/>
            <person name="Henrissat B."/>
            <person name="Kuo A."/>
            <person name="Liang C."/>
            <person name="Lipzen A."/>
            <person name="Lutzoni F."/>
            <person name="Magnuson J."/>
            <person name="Mondo S."/>
            <person name="Nolan M."/>
            <person name="Ohm R."/>
            <person name="Pangilinan J."/>
            <person name="Park H.-J."/>
            <person name="Ramirez L."/>
            <person name="Alfaro M."/>
            <person name="Sun H."/>
            <person name="Tritt A."/>
            <person name="Yoshinaga Y."/>
            <person name="Zwiers L.-H."/>
            <person name="Turgeon B."/>
            <person name="Goodwin S."/>
            <person name="Spatafora J."/>
            <person name="Crous P."/>
            <person name="Grigoriev I."/>
        </authorList>
    </citation>
    <scope>NUCLEOTIDE SEQUENCE</scope>
    <source>
        <strain evidence="3">CBS 473.64</strain>
    </source>
</reference>
<dbReference type="PANTHER" id="PTHR12128:SF68">
    <property type="entry name" value="DIHYDRODIPICOLINATE SYNTHETASE"/>
    <property type="match status" value="1"/>
</dbReference>
<dbReference type="SUPFAM" id="SSF51569">
    <property type="entry name" value="Aldolase"/>
    <property type="match status" value="1"/>
</dbReference>
<dbReference type="Gene3D" id="3.20.20.70">
    <property type="entry name" value="Aldolase class I"/>
    <property type="match status" value="1"/>
</dbReference>
<dbReference type="Pfam" id="PF00701">
    <property type="entry name" value="DHDPS"/>
    <property type="match status" value="1"/>
</dbReference>
<dbReference type="AlphaFoldDB" id="A0A6A6S270"/>
<dbReference type="GO" id="GO:0008840">
    <property type="term" value="F:4-hydroxy-tetrahydrodipicolinate synthase activity"/>
    <property type="evidence" value="ECO:0007669"/>
    <property type="project" value="TreeGrafter"/>
</dbReference>
<dbReference type="CDD" id="cd00408">
    <property type="entry name" value="DHDPS-like"/>
    <property type="match status" value="1"/>
</dbReference>
<gene>
    <name evidence="3" type="ORF">P280DRAFT_507845</name>
</gene>
<keyword evidence="1" id="KW-0456">Lyase</keyword>
<dbReference type="PRINTS" id="PR00146">
    <property type="entry name" value="DHPICSNTHASE"/>
</dbReference>
<dbReference type="InterPro" id="IPR002220">
    <property type="entry name" value="DapA-like"/>
</dbReference>
<organism evidence="3 4">
    <name type="scientific">Massarina eburnea CBS 473.64</name>
    <dbReference type="NCBI Taxonomy" id="1395130"/>
    <lineage>
        <taxon>Eukaryota</taxon>
        <taxon>Fungi</taxon>
        <taxon>Dikarya</taxon>
        <taxon>Ascomycota</taxon>
        <taxon>Pezizomycotina</taxon>
        <taxon>Dothideomycetes</taxon>
        <taxon>Pleosporomycetidae</taxon>
        <taxon>Pleosporales</taxon>
        <taxon>Massarineae</taxon>
        <taxon>Massarinaceae</taxon>
        <taxon>Massarina</taxon>
    </lineage>
</organism>
<dbReference type="Proteomes" id="UP000799753">
    <property type="component" value="Unassembled WGS sequence"/>
</dbReference>
<evidence type="ECO:0000313" key="4">
    <source>
        <dbReference type="Proteomes" id="UP000799753"/>
    </source>
</evidence>
<evidence type="ECO:0000313" key="3">
    <source>
        <dbReference type="EMBL" id="KAF2640334.1"/>
    </source>
</evidence>
<keyword evidence="4" id="KW-1185">Reference proteome</keyword>
<dbReference type="PROSITE" id="PS00665">
    <property type="entry name" value="DHDPS_1"/>
    <property type="match status" value="1"/>
</dbReference>
<dbReference type="EMBL" id="MU006785">
    <property type="protein sequence ID" value="KAF2640334.1"/>
    <property type="molecule type" value="Genomic_DNA"/>
</dbReference>
<dbReference type="OrthoDB" id="191315at2759"/>
<dbReference type="InterPro" id="IPR013785">
    <property type="entry name" value="Aldolase_TIM"/>
</dbReference>
<proteinExistence type="predicted"/>
<evidence type="ECO:0000256" key="1">
    <source>
        <dbReference type="ARBA" id="ARBA00023239"/>
    </source>
</evidence>
<keyword evidence="2" id="KW-0704">Schiff base</keyword>
<dbReference type="SMART" id="SM01130">
    <property type="entry name" value="DHDPS"/>
    <property type="match status" value="1"/>
</dbReference>
<evidence type="ECO:0000256" key="2">
    <source>
        <dbReference type="ARBA" id="ARBA00023270"/>
    </source>
</evidence>
<name>A0A6A6S270_9PLEO</name>